<gene>
    <name evidence="1" type="ORF">CLTEP_10230</name>
</gene>
<dbReference type="AlphaFoldDB" id="A0A151B5E9"/>
<evidence type="ECO:0000313" key="1">
    <source>
        <dbReference type="EMBL" id="KYH35030.1"/>
    </source>
</evidence>
<dbReference type="Proteomes" id="UP000075531">
    <property type="component" value="Unassembled WGS sequence"/>
</dbReference>
<accession>A0A151B5E9</accession>
<keyword evidence="2" id="KW-1185">Reference proteome</keyword>
<dbReference type="OrthoDB" id="1937284at2"/>
<protein>
    <submittedName>
        <fullName evidence="1">Uncharacterized protein</fullName>
    </submittedName>
</protein>
<evidence type="ECO:0000313" key="2">
    <source>
        <dbReference type="Proteomes" id="UP000075531"/>
    </source>
</evidence>
<sequence>MIDKQSIINYIEENDLEDVKELKSSDELVILKFDYVFDKFEIESAEAFADEECTEKHSEEWYYDFYLPYLSDIAIDNVEEIIEECVEDTDTEYQLIALDLSPEQQEENTFMVAFYREGIDVELEDYLVEII</sequence>
<comment type="caution">
    <text evidence="1">The sequence shown here is derived from an EMBL/GenBank/DDBJ whole genome shotgun (WGS) entry which is preliminary data.</text>
</comment>
<name>A0A151B5E9_9CLOT</name>
<proteinExistence type="predicted"/>
<dbReference type="EMBL" id="LTBA01000007">
    <property type="protein sequence ID" value="KYH35030.1"/>
    <property type="molecule type" value="Genomic_DNA"/>
</dbReference>
<organism evidence="1 2">
    <name type="scientific">Clostridium tepidiprofundi DSM 19306</name>
    <dbReference type="NCBI Taxonomy" id="1121338"/>
    <lineage>
        <taxon>Bacteria</taxon>
        <taxon>Bacillati</taxon>
        <taxon>Bacillota</taxon>
        <taxon>Clostridia</taxon>
        <taxon>Eubacteriales</taxon>
        <taxon>Clostridiaceae</taxon>
        <taxon>Clostridium</taxon>
    </lineage>
</organism>
<reference evidence="1 2" key="1">
    <citation type="submission" date="2016-02" db="EMBL/GenBank/DDBJ databases">
        <title>Genome sequence of Clostridium tepidiprofundi DSM 19306.</title>
        <authorList>
            <person name="Poehlein A."/>
            <person name="Daniel R."/>
        </authorList>
    </citation>
    <scope>NUCLEOTIDE SEQUENCE [LARGE SCALE GENOMIC DNA]</scope>
    <source>
        <strain evidence="1 2">DSM 19306</strain>
    </source>
</reference>
<dbReference type="RefSeq" id="WP_066823514.1">
    <property type="nucleotide sequence ID" value="NZ_LTBA01000007.1"/>
</dbReference>
<dbReference type="PATRIC" id="fig|1121338.3.peg.1055"/>
<dbReference type="STRING" id="1121338.CLTEP_10230"/>